<dbReference type="Proteomes" id="UP000199520">
    <property type="component" value="Unassembled WGS sequence"/>
</dbReference>
<keyword evidence="2 7" id="KW-0949">S-adenosyl-L-methionine</keyword>
<reference evidence="11" key="1">
    <citation type="submission" date="2016-10" db="EMBL/GenBank/DDBJ databases">
        <authorList>
            <person name="Varghese N."/>
            <person name="Submissions S."/>
        </authorList>
    </citation>
    <scope>NUCLEOTIDE SEQUENCE [LARGE SCALE GENOMIC DNA]</scope>
    <source>
        <strain evidence="11">DSM 13327</strain>
    </source>
</reference>
<evidence type="ECO:0000256" key="4">
    <source>
        <dbReference type="ARBA" id="ARBA00023004"/>
    </source>
</evidence>
<dbReference type="InterPro" id="IPR034422">
    <property type="entry name" value="HydE/PylB-like"/>
</dbReference>
<dbReference type="SUPFAM" id="SSF102114">
    <property type="entry name" value="Radical SAM enzymes"/>
    <property type="match status" value="1"/>
</dbReference>
<feature type="binding site" evidence="7">
    <location>
        <position position="70"/>
    </location>
    <ligand>
        <name>[4Fe-4S] cluster</name>
        <dbReference type="ChEBI" id="CHEBI:49883"/>
        <note>4Fe-4S-S-AdoMet</note>
    </ligand>
</feature>
<evidence type="ECO:0000259" key="9">
    <source>
        <dbReference type="PROSITE" id="PS51918"/>
    </source>
</evidence>
<dbReference type="InterPro" id="IPR058240">
    <property type="entry name" value="rSAM_sf"/>
</dbReference>
<protein>
    <submittedName>
        <fullName evidence="10">Biotin synthase</fullName>
    </submittedName>
</protein>
<organism evidence="10 11">
    <name type="scientific">Pelosinus propionicus DSM 13327</name>
    <dbReference type="NCBI Taxonomy" id="1123291"/>
    <lineage>
        <taxon>Bacteria</taxon>
        <taxon>Bacillati</taxon>
        <taxon>Bacillota</taxon>
        <taxon>Negativicutes</taxon>
        <taxon>Selenomonadales</taxon>
        <taxon>Sporomusaceae</taxon>
        <taxon>Pelosinus</taxon>
    </lineage>
</organism>
<dbReference type="Gene3D" id="3.20.20.70">
    <property type="entry name" value="Aldolase class I"/>
    <property type="match status" value="1"/>
</dbReference>
<dbReference type="SMART" id="SM00729">
    <property type="entry name" value="Elp3"/>
    <property type="match status" value="1"/>
</dbReference>
<dbReference type="GO" id="GO:0051539">
    <property type="term" value="F:4 iron, 4 sulfur cluster binding"/>
    <property type="evidence" value="ECO:0007669"/>
    <property type="project" value="UniProtKB-KW"/>
</dbReference>
<dbReference type="InterPro" id="IPR007197">
    <property type="entry name" value="rSAM"/>
</dbReference>
<keyword evidence="3" id="KW-0479">Metal-binding</keyword>
<dbReference type="Pfam" id="PF04055">
    <property type="entry name" value="Radical_SAM"/>
    <property type="match status" value="1"/>
</dbReference>
<feature type="binding site" evidence="7">
    <location>
        <position position="63"/>
    </location>
    <ligand>
        <name>[4Fe-4S] cluster</name>
        <dbReference type="ChEBI" id="CHEBI:49883"/>
        <note>4Fe-4S-S-AdoMet</note>
    </ligand>
</feature>
<dbReference type="EMBL" id="FOTS01000084">
    <property type="protein sequence ID" value="SFM35298.1"/>
    <property type="molecule type" value="Genomic_DNA"/>
</dbReference>
<dbReference type="PANTHER" id="PTHR43726:SF1">
    <property type="entry name" value="BIOTIN SYNTHASE"/>
    <property type="match status" value="1"/>
</dbReference>
<proteinExistence type="predicted"/>
<dbReference type="STRING" id="1123291.SAMN04490355_108410"/>
<dbReference type="PROSITE" id="PS51918">
    <property type="entry name" value="RADICAL_SAM"/>
    <property type="match status" value="1"/>
</dbReference>
<feature type="binding site" evidence="8">
    <location>
        <position position="136"/>
    </location>
    <ligand>
        <name>(3R)-3-methyl-D-ornithine</name>
        <dbReference type="ChEBI" id="CHEBI:64642"/>
    </ligand>
</feature>
<dbReference type="SFLD" id="SFLDF00348">
    <property type="entry name" value="FeFe_hydrogenase_maturase_(Hyd"/>
    <property type="match status" value="1"/>
</dbReference>
<evidence type="ECO:0000256" key="6">
    <source>
        <dbReference type="ARBA" id="ARBA00034078"/>
    </source>
</evidence>
<dbReference type="SFLD" id="SFLDG01060">
    <property type="entry name" value="BATS_domain_containing"/>
    <property type="match status" value="1"/>
</dbReference>
<evidence type="ECO:0000256" key="5">
    <source>
        <dbReference type="ARBA" id="ARBA00023014"/>
    </source>
</evidence>
<keyword evidence="4 7" id="KW-0408">Iron</keyword>
<accession>A0A1I4Q5C1</accession>
<dbReference type="OrthoDB" id="9775764at2"/>
<dbReference type="SFLD" id="SFLDG01082">
    <property type="entry name" value="B12-binding_domain_containing"/>
    <property type="match status" value="1"/>
</dbReference>
<sequence length="360" mass="40502">MAKIVDIINKAETTHSLTKEEIVDLLRCNEYDQQLFLAADRVRSQYVGDQVHLRGLIEFSNVCQQNCFYCGLRKENTKVKRYRLSPDTIVDLAGKAKSYNYKTVVLQSGESQSYTVTEMQYIISSIKALGLAITLSLGEKNRDEYQIYREAGADRYLLRIETTNPQIYKELHPGMSFENRVRCLLDLKELGYELGTGCLVGLPNQTMECLADDILFFKTLDADMIGLGPFIPNADTPLAQEKGGTFTTSIKVMAITRLLLPEANIPATTAMETLNKNGRIIALQSGANVVMPNVTEGEYRKMYMLYPGKICVNDTPKHCIGCITGKIQGIGRHVSTEFGFRKSKKLTNILQEYAEKDRNM</sequence>
<feature type="binding site" evidence="7">
    <location>
        <position position="67"/>
    </location>
    <ligand>
        <name>[4Fe-4S] cluster</name>
        <dbReference type="ChEBI" id="CHEBI:49883"/>
        <note>4Fe-4S-S-AdoMet</note>
    </ligand>
</feature>
<dbReference type="InterPro" id="IPR013785">
    <property type="entry name" value="Aldolase_TIM"/>
</dbReference>
<name>A0A1I4Q5C1_9FIRM</name>
<dbReference type="RefSeq" id="WP_090944360.1">
    <property type="nucleotide sequence ID" value="NZ_FOTS01000084.1"/>
</dbReference>
<dbReference type="SFLD" id="SFLDG01280">
    <property type="entry name" value="HydE/PylB-like"/>
    <property type="match status" value="1"/>
</dbReference>
<evidence type="ECO:0000256" key="1">
    <source>
        <dbReference type="ARBA" id="ARBA00022485"/>
    </source>
</evidence>
<feature type="binding site" evidence="8">
    <location>
        <position position="180"/>
    </location>
    <ligand>
        <name>S-adenosyl-L-methionine</name>
        <dbReference type="ChEBI" id="CHEBI:59789"/>
    </ligand>
</feature>
<comment type="cofactor">
    <cofactor evidence="7">
        <name>[4Fe-4S] cluster</name>
        <dbReference type="ChEBI" id="CHEBI:49883"/>
    </cofactor>
    <text evidence="7">Binds 1 [4Fe-4S] cluster. The cluster is coordinated with 3 cysteines and an exchangeable S-adenosyl-L-methionine.</text>
</comment>
<dbReference type="PIRSF" id="PIRSF004762">
    <property type="entry name" value="CHP00423"/>
    <property type="match status" value="1"/>
</dbReference>
<dbReference type="InterPro" id="IPR010722">
    <property type="entry name" value="BATS_dom"/>
</dbReference>
<dbReference type="PANTHER" id="PTHR43726">
    <property type="entry name" value="3-METHYLORNITHINE SYNTHASE"/>
    <property type="match status" value="1"/>
</dbReference>
<dbReference type="AlphaFoldDB" id="A0A1I4Q5C1"/>
<evidence type="ECO:0000256" key="8">
    <source>
        <dbReference type="PIRSR" id="PIRSR004762-2"/>
    </source>
</evidence>
<dbReference type="SMART" id="SM00876">
    <property type="entry name" value="BATS"/>
    <property type="match status" value="1"/>
</dbReference>
<gene>
    <name evidence="10" type="ORF">SAMN04490355_108410</name>
</gene>
<evidence type="ECO:0000256" key="2">
    <source>
        <dbReference type="ARBA" id="ARBA00022691"/>
    </source>
</evidence>
<feature type="domain" description="Radical SAM core" evidence="9">
    <location>
        <begin position="49"/>
        <end position="268"/>
    </location>
</feature>
<keyword evidence="5 7" id="KW-0411">Iron-sulfur</keyword>
<dbReference type="InterPro" id="IPR024021">
    <property type="entry name" value="FeFe-hyd_HydE_rSAM"/>
</dbReference>
<dbReference type="SFLD" id="SFLDS00029">
    <property type="entry name" value="Radical_SAM"/>
    <property type="match status" value="1"/>
</dbReference>
<keyword evidence="1 7" id="KW-0004">4Fe-4S</keyword>
<evidence type="ECO:0000313" key="10">
    <source>
        <dbReference type="EMBL" id="SFM35298.1"/>
    </source>
</evidence>
<evidence type="ECO:0000256" key="3">
    <source>
        <dbReference type="ARBA" id="ARBA00022723"/>
    </source>
</evidence>
<evidence type="ECO:0000256" key="7">
    <source>
        <dbReference type="PIRSR" id="PIRSR004762-1"/>
    </source>
</evidence>
<dbReference type="GO" id="GO:0046872">
    <property type="term" value="F:metal ion binding"/>
    <property type="evidence" value="ECO:0007669"/>
    <property type="project" value="UniProtKB-KW"/>
</dbReference>
<keyword evidence="11" id="KW-1185">Reference proteome</keyword>
<evidence type="ECO:0000313" key="11">
    <source>
        <dbReference type="Proteomes" id="UP000199520"/>
    </source>
</evidence>
<dbReference type="NCBIfam" id="TIGR03956">
    <property type="entry name" value="rSAM_HydE"/>
    <property type="match status" value="1"/>
</dbReference>
<dbReference type="InterPro" id="IPR006638">
    <property type="entry name" value="Elp3/MiaA/NifB-like_rSAM"/>
</dbReference>
<dbReference type="GO" id="GO:0042364">
    <property type="term" value="P:water-soluble vitamin biosynthetic process"/>
    <property type="evidence" value="ECO:0007669"/>
    <property type="project" value="UniProtKB-ARBA"/>
</dbReference>
<feature type="binding site" evidence="8">
    <location>
        <position position="161"/>
    </location>
    <ligand>
        <name>S-adenosyl-L-methionine</name>
        <dbReference type="ChEBI" id="CHEBI:59789"/>
    </ligand>
</feature>
<dbReference type="GO" id="GO:0044272">
    <property type="term" value="P:sulfur compound biosynthetic process"/>
    <property type="evidence" value="ECO:0007669"/>
    <property type="project" value="UniProtKB-ARBA"/>
</dbReference>
<comment type="cofactor">
    <cofactor evidence="6">
        <name>[2Fe-2S] cluster</name>
        <dbReference type="ChEBI" id="CHEBI:190135"/>
    </cofactor>
</comment>
<dbReference type="GO" id="GO:0016740">
    <property type="term" value="F:transferase activity"/>
    <property type="evidence" value="ECO:0007669"/>
    <property type="project" value="TreeGrafter"/>
</dbReference>
<dbReference type="CDD" id="cd01335">
    <property type="entry name" value="Radical_SAM"/>
    <property type="match status" value="1"/>
</dbReference>